<evidence type="ECO:0000313" key="2">
    <source>
        <dbReference type="Proteomes" id="UP000887565"/>
    </source>
</evidence>
<evidence type="ECO:0000313" key="3">
    <source>
        <dbReference type="WBParaSite" id="nRc.2.0.1.t02226-RA"/>
    </source>
</evidence>
<proteinExistence type="predicted"/>
<sequence>MQQCPSQKSRHEPMTWMHNIKSMGSEENAQLHPLCIATRRNTTTPLLLLTRKASGPGFTTTLQVLGVLQVSNSKNILGRDSAVVKGLRVRESGDPDEEAESAAAMIGRENDDQSPEERRPITRRKLFGSIRENAKKCLFFTQNGEISEKDIVSLSS</sequence>
<dbReference type="AlphaFoldDB" id="A0A915HL06"/>
<dbReference type="Proteomes" id="UP000887565">
    <property type="component" value="Unplaced"/>
</dbReference>
<feature type="region of interest" description="Disordered" evidence="1">
    <location>
        <begin position="88"/>
        <end position="124"/>
    </location>
</feature>
<reference evidence="3" key="1">
    <citation type="submission" date="2022-11" db="UniProtKB">
        <authorList>
            <consortium name="WormBaseParasite"/>
        </authorList>
    </citation>
    <scope>IDENTIFICATION</scope>
</reference>
<keyword evidence="2" id="KW-1185">Reference proteome</keyword>
<protein>
    <submittedName>
        <fullName evidence="3">Uncharacterized protein</fullName>
    </submittedName>
</protein>
<organism evidence="2 3">
    <name type="scientific">Romanomermis culicivorax</name>
    <name type="common">Nematode worm</name>
    <dbReference type="NCBI Taxonomy" id="13658"/>
    <lineage>
        <taxon>Eukaryota</taxon>
        <taxon>Metazoa</taxon>
        <taxon>Ecdysozoa</taxon>
        <taxon>Nematoda</taxon>
        <taxon>Enoplea</taxon>
        <taxon>Dorylaimia</taxon>
        <taxon>Mermithida</taxon>
        <taxon>Mermithoidea</taxon>
        <taxon>Mermithidae</taxon>
        <taxon>Romanomermis</taxon>
    </lineage>
</organism>
<feature type="compositionally biased region" description="Basic and acidic residues" evidence="1">
    <location>
        <begin position="108"/>
        <end position="120"/>
    </location>
</feature>
<accession>A0A915HL06</accession>
<evidence type="ECO:0000256" key="1">
    <source>
        <dbReference type="SAM" id="MobiDB-lite"/>
    </source>
</evidence>
<name>A0A915HL06_ROMCU</name>
<dbReference type="WBParaSite" id="nRc.2.0.1.t02226-RA">
    <property type="protein sequence ID" value="nRc.2.0.1.t02226-RA"/>
    <property type="gene ID" value="nRc.2.0.1.g02226"/>
</dbReference>